<evidence type="ECO:0000256" key="2">
    <source>
        <dbReference type="ARBA" id="ARBA00022801"/>
    </source>
</evidence>
<protein>
    <submittedName>
        <fullName evidence="4">Sulfatase-like hydrolase/transferase</fullName>
    </submittedName>
</protein>
<dbReference type="SUPFAM" id="SSF53649">
    <property type="entry name" value="Alkaline phosphatase-like"/>
    <property type="match status" value="1"/>
</dbReference>
<proteinExistence type="predicted"/>
<evidence type="ECO:0000259" key="3">
    <source>
        <dbReference type="Pfam" id="PF00884"/>
    </source>
</evidence>
<dbReference type="EMBL" id="WHOC01000081">
    <property type="protein sequence ID" value="NOU87388.1"/>
    <property type="molecule type" value="Genomic_DNA"/>
</dbReference>
<accession>A0ABX1Z1W2</accession>
<gene>
    <name evidence="4" type="ORF">GC102_16585</name>
</gene>
<evidence type="ECO:0000313" key="4">
    <source>
        <dbReference type="EMBL" id="NOU87388.1"/>
    </source>
</evidence>
<comment type="caution">
    <text evidence="4">The sequence shown here is derived from an EMBL/GenBank/DDBJ whole genome shotgun (WGS) entry which is preliminary data.</text>
</comment>
<keyword evidence="2" id="KW-0378">Hydrolase</keyword>
<keyword evidence="5" id="KW-1185">Reference proteome</keyword>
<name>A0ABX1Z1W2_9BACL</name>
<dbReference type="Gene3D" id="3.40.720.10">
    <property type="entry name" value="Alkaline Phosphatase, subunit A"/>
    <property type="match status" value="1"/>
</dbReference>
<feature type="domain" description="Sulfatase N-terminal" evidence="3">
    <location>
        <begin position="39"/>
        <end position="388"/>
    </location>
</feature>
<dbReference type="PANTHER" id="PTHR45953">
    <property type="entry name" value="IDURONATE 2-SULFATASE"/>
    <property type="match status" value="1"/>
</dbReference>
<dbReference type="InterPro" id="IPR017850">
    <property type="entry name" value="Alkaline_phosphatase_core_sf"/>
</dbReference>
<sequence length="483" mass="55340">MIYRLAESLPLHDRRRRGIAPLVDVKLDEKERIKMNKKPNILFLMSDEHRADTAGFAGNPVIRTPNLDRLAEAGVVFTNAYTPSPICIPARQSIMSGQLPETTGCKSYGQDLAPGHMTFARRFAQYGYATVACGKLHHIGTDQMQGWMQRIGNEMQVDLPFLEGRDEIECGKAVKPVGAMKWDQPKEVKRAGIGMAPHTVMDAYTVLGATNFIDEYFLNPYYDRESPDRPLLLKVSLLQPHYPYIADEYKFRYYLNRVKPFEDQEVFDHPFLSRLQVRPGVDASEREIWRAVAAYYAMIETVDDHFGTVMQALETAGQNLDDWIIIYTSDHGEMLGEHGVWEKQKFFEGSVRVPLIIRWPKGFDGGRILSENVNLCDLFATMCELSGIPVPPVLDSRSMVPLLTGSPLKWDNRTISQFGPHYIMIKQDHLKYQYYGPDMPEVLFDLSRNPEETMNFCGDPDYMRQMESFRKQRREFLQEGAVS</sequence>
<dbReference type="Proteomes" id="UP000658690">
    <property type="component" value="Unassembled WGS sequence"/>
</dbReference>
<dbReference type="InterPro" id="IPR000917">
    <property type="entry name" value="Sulfatase_N"/>
</dbReference>
<keyword evidence="1" id="KW-0479">Metal-binding</keyword>
<evidence type="ECO:0000313" key="5">
    <source>
        <dbReference type="Proteomes" id="UP000658690"/>
    </source>
</evidence>
<organism evidence="4 5">
    <name type="scientific">Paenibacillus germinis</name>
    <dbReference type="NCBI Taxonomy" id="2654979"/>
    <lineage>
        <taxon>Bacteria</taxon>
        <taxon>Bacillati</taxon>
        <taxon>Bacillota</taxon>
        <taxon>Bacilli</taxon>
        <taxon>Bacillales</taxon>
        <taxon>Paenibacillaceae</taxon>
        <taxon>Paenibacillus</taxon>
    </lineage>
</organism>
<dbReference type="PANTHER" id="PTHR45953:SF1">
    <property type="entry name" value="IDURONATE 2-SULFATASE"/>
    <property type="match status" value="1"/>
</dbReference>
<reference evidence="4 5" key="1">
    <citation type="submission" date="2019-10" db="EMBL/GenBank/DDBJ databases">
        <title>Description of Paenibacillus choica sp. nov.</title>
        <authorList>
            <person name="Carlier A."/>
            <person name="Qi S."/>
        </authorList>
    </citation>
    <scope>NUCLEOTIDE SEQUENCE [LARGE SCALE GENOMIC DNA]</scope>
    <source>
        <strain evidence="4 5">LMG 31460</strain>
    </source>
</reference>
<evidence type="ECO:0000256" key="1">
    <source>
        <dbReference type="ARBA" id="ARBA00022723"/>
    </source>
</evidence>
<dbReference type="Pfam" id="PF00884">
    <property type="entry name" value="Sulfatase"/>
    <property type="match status" value="1"/>
</dbReference>